<dbReference type="PROSITE" id="PS51257">
    <property type="entry name" value="PROKAR_LIPOPROTEIN"/>
    <property type="match status" value="1"/>
</dbReference>
<dbReference type="InterPro" id="IPR050553">
    <property type="entry name" value="Thioredoxin_ResA/DsbE_sf"/>
</dbReference>
<keyword evidence="6" id="KW-0732">Signal</keyword>
<dbReference type="Gene3D" id="3.40.30.10">
    <property type="entry name" value="Glutaredoxin"/>
    <property type="match status" value="1"/>
</dbReference>
<reference evidence="8 9" key="1">
    <citation type="submission" date="2015-09" db="EMBL/GenBank/DDBJ databases">
        <title>Draft genome sequence of Kouleothrix aurantiaca JCM 19913.</title>
        <authorList>
            <person name="Hemp J."/>
        </authorList>
    </citation>
    <scope>NUCLEOTIDE SEQUENCE [LARGE SCALE GENOMIC DNA]</scope>
    <source>
        <strain evidence="8 9">COM-B</strain>
    </source>
</reference>
<evidence type="ECO:0000313" key="8">
    <source>
        <dbReference type="EMBL" id="KPV53145.1"/>
    </source>
</evidence>
<evidence type="ECO:0000256" key="1">
    <source>
        <dbReference type="ARBA" id="ARBA00004196"/>
    </source>
</evidence>
<dbReference type="InterPro" id="IPR036249">
    <property type="entry name" value="Thioredoxin-like_sf"/>
</dbReference>
<comment type="caution">
    <text evidence="8">The sequence shown here is derived from an EMBL/GenBank/DDBJ whole genome shotgun (WGS) entry which is preliminary data.</text>
</comment>
<evidence type="ECO:0000256" key="5">
    <source>
        <dbReference type="ARBA" id="ARBA00023284"/>
    </source>
</evidence>
<dbReference type="GO" id="GO:0030313">
    <property type="term" value="C:cell envelope"/>
    <property type="evidence" value="ECO:0007669"/>
    <property type="project" value="UniProtKB-SubCell"/>
</dbReference>
<dbReference type="InterPro" id="IPR013766">
    <property type="entry name" value="Thioredoxin_domain"/>
</dbReference>
<protein>
    <recommendedName>
        <fullName evidence="7">Thioredoxin domain-containing protein</fullName>
    </recommendedName>
</protein>
<name>A0A0P9D5M5_9CHLR</name>
<keyword evidence="9" id="KW-1185">Reference proteome</keyword>
<sequence>MTTRRSSFLVLVLLAFALAACGGDATPVPAASAGAQSIATDSRILPDSGQSAIPTQGESAPDFEYTMPDGSTRQLSQLRGKKVLLNFWATWCAPCRSEMPDLQQTLAKYKDVVVLGVNKAQTLDQLGPFAKELGVTFPLIANPKGDIAERYAAQLLPTTYFINSDGTIALRKTGVMDATFISNHIDELK</sequence>
<dbReference type="InterPro" id="IPR017937">
    <property type="entry name" value="Thioredoxin_CS"/>
</dbReference>
<dbReference type="Proteomes" id="UP000050509">
    <property type="component" value="Unassembled WGS sequence"/>
</dbReference>
<dbReference type="PROSITE" id="PS51352">
    <property type="entry name" value="THIOREDOXIN_2"/>
    <property type="match status" value="1"/>
</dbReference>
<evidence type="ECO:0000256" key="3">
    <source>
        <dbReference type="ARBA" id="ARBA00022968"/>
    </source>
</evidence>
<feature type="signal peptide" evidence="6">
    <location>
        <begin position="1"/>
        <end position="22"/>
    </location>
</feature>
<dbReference type="PANTHER" id="PTHR42852">
    <property type="entry name" value="THIOL:DISULFIDE INTERCHANGE PROTEIN DSBE"/>
    <property type="match status" value="1"/>
</dbReference>
<dbReference type="GO" id="GO:0017004">
    <property type="term" value="P:cytochrome complex assembly"/>
    <property type="evidence" value="ECO:0007669"/>
    <property type="project" value="UniProtKB-KW"/>
</dbReference>
<keyword evidence="3" id="KW-0812">Transmembrane</keyword>
<dbReference type="InterPro" id="IPR000866">
    <property type="entry name" value="AhpC/TSA"/>
</dbReference>
<keyword evidence="3" id="KW-0735">Signal-anchor</keyword>
<keyword evidence="4" id="KW-1015">Disulfide bond</keyword>
<organism evidence="8 9">
    <name type="scientific">Kouleothrix aurantiaca</name>
    <dbReference type="NCBI Taxonomy" id="186479"/>
    <lineage>
        <taxon>Bacteria</taxon>
        <taxon>Bacillati</taxon>
        <taxon>Chloroflexota</taxon>
        <taxon>Chloroflexia</taxon>
        <taxon>Chloroflexales</taxon>
        <taxon>Roseiflexineae</taxon>
        <taxon>Roseiflexaceae</taxon>
        <taxon>Kouleothrix</taxon>
    </lineage>
</organism>
<proteinExistence type="predicted"/>
<keyword evidence="2" id="KW-0201">Cytochrome c-type biogenesis</keyword>
<dbReference type="Pfam" id="PF00578">
    <property type="entry name" value="AhpC-TSA"/>
    <property type="match status" value="1"/>
</dbReference>
<evidence type="ECO:0000256" key="4">
    <source>
        <dbReference type="ARBA" id="ARBA00023157"/>
    </source>
</evidence>
<evidence type="ECO:0000256" key="6">
    <source>
        <dbReference type="SAM" id="SignalP"/>
    </source>
</evidence>
<dbReference type="SUPFAM" id="SSF52833">
    <property type="entry name" value="Thioredoxin-like"/>
    <property type="match status" value="1"/>
</dbReference>
<feature type="domain" description="Thioredoxin" evidence="7">
    <location>
        <begin position="54"/>
        <end position="189"/>
    </location>
</feature>
<comment type="subcellular location">
    <subcellularLocation>
        <location evidence="1">Cell envelope</location>
    </subcellularLocation>
</comment>
<evidence type="ECO:0000256" key="2">
    <source>
        <dbReference type="ARBA" id="ARBA00022748"/>
    </source>
</evidence>
<evidence type="ECO:0000259" key="7">
    <source>
        <dbReference type="PROSITE" id="PS51352"/>
    </source>
</evidence>
<dbReference type="AlphaFoldDB" id="A0A0P9D5M5"/>
<dbReference type="EMBL" id="LJCR01000328">
    <property type="protein sequence ID" value="KPV53145.1"/>
    <property type="molecule type" value="Genomic_DNA"/>
</dbReference>
<dbReference type="PROSITE" id="PS00194">
    <property type="entry name" value="THIOREDOXIN_1"/>
    <property type="match status" value="1"/>
</dbReference>
<accession>A0A0P9D5M5</accession>
<keyword evidence="5" id="KW-0676">Redox-active center</keyword>
<dbReference type="CDD" id="cd02966">
    <property type="entry name" value="TlpA_like_family"/>
    <property type="match status" value="1"/>
</dbReference>
<dbReference type="GO" id="GO:0016209">
    <property type="term" value="F:antioxidant activity"/>
    <property type="evidence" value="ECO:0007669"/>
    <property type="project" value="InterPro"/>
</dbReference>
<gene>
    <name evidence="8" type="ORF">SE17_11300</name>
</gene>
<evidence type="ECO:0000313" key="9">
    <source>
        <dbReference type="Proteomes" id="UP000050509"/>
    </source>
</evidence>
<dbReference type="PANTHER" id="PTHR42852:SF6">
    <property type="entry name" value="THIOL:DISULFIDE INTERCHANGE PROTEIN DSBE"/>
    <property type="match status" value="1"/>
</dbReference>
<feature type="chain" id="PRO_5006156097" description="Thioredoxin domain-containing protein" evidence="6">
    <location>
        <begin position="23"/>
        <end position="189"/>
    </location>
</feature>
<dbReference type="GO" id="GO:0016491">
    <property type="term" value="F:oxidoreductase activity"/>
    <property type="evidence" value="ECO:0007669"/>
    <property type="project" value="InterPro"/>
</dbReference>